<dbReference type="STRING" id="39482.ERS852491_01385"/>
<dbReference type="EMBL" id="CYZU01000009">
    <property type="protein sequence ID" value="CUO13364.1"/>
    <property type="molecule type" value="Genomic_DNA"/>
</dbReference>
<dbReference type="OrthoDB" id="9765386at2"/>
<proteinExistence type="predicted"/>
<dbReference type="RefSeq" id="WP_055152188.1">
    <property type="nucleotide sequence ID" value="NZ_CYZU01000009.1"/>
</dbReference>
<evidence type="ECO:0000313" key="1">
    <source>
        <dbReference type="EMBL" id="CUO13364.1"/>
    </source>
</evidence>
<gene>
    <name evidence="1" type="ORF">ERS852491_01385</name>
</gene>
<sequence>MNIWNRIRNAWSALTGTGVDLNSEELLEWLGISGTSKKLVSEVTYYTCLKMLSETIGKLPLKYYQNTARGRIRADPDEMTRLLTVRPNPIMTPTTLWGSVEMNCQHYGNSYVWARRQFEPGKYGGEYKTLDLWLMQSSNVAVLMDDIGVFGGKGELYYQYSDQTSGDQHLFRSSEVMHFKTWYSLNGIMGEPVSNILKDTIGGALESQKFMNRLYEQGLTASMAMQYLGDLDEAKRRQLQKKFADSLSGPQNAGKVIPVPMGLQLTPLKMNLTDAQFFELKKYSALQIAGAFGIKPNQINNYEKSSYANSETQQLAFLVDTMAYRLKMYEEEINSKLLTIRQQKEGYFYKFNEKAILRTDSKTQMENLSKAVNNGIYTPNEARGYLDMPCEEGGDVLMVNGNYIPITDVGKQYKKGGESNEDSGNQG</sequence>
<name>A0A174CJV0_9FIRM</name>
<protein>
    <submittedName>
        <fullName evidence="1">Phage portal protein, HK97 family</fullName>
    </submittedName>
</protein>
<dbReference type="Proteomes" id="UP000095544">
    <property type="component" value="Unassembled WGS sequence"/>
</dbReference>
<dbReference type="InterPro" id="IPR006944">
    <property type="entry name" value="Phage/GTA_portal"/>
</dbReference>
<organism evidence="1 2">
    <name type="scientific">Faecalicatena contorta</name>
    <dbReference type="NCBI Taxonomy" id="39482"/>
    <lineage>
        <taxon>Bacteria</taxon>
        <taxon>Bacillati</taxon>
        <taxon>Bacillota</taxon>
        <taxon>Clostridia</taxon>
        <taxon>Lachnospirales</taxon>
        <taxon>Lachnospiraceae</taxon>
        <taxon>Faecalicatena</taxon>
    </lineage>
</organism>
<evidence type="ECO:0000313" key="2">
    <source>
        <dbReference type="Proteomes" id="UP000095544"/>
    </source>
</evidence>
<reference evidence="1 2" key="1">
    <citation type="submission" date="2015-09" db="EMBL/GenBank/DDBJ databases">
        <authorList>
            <consortium name="Pathogen Informatics"/>
        </authorList>
    </citation>
    <scope>NUCLEOTIDE SEQUENCE [LARGE SCALE GENOMIC DNA]</scope>
    <source>
        <strain evidence="1 2">2789STDY5834876</strain>
    </source>
</reference>
<dbReference type="InterPro" id="IPR006427">
    <property type="entry name" value="Portal_HK97"/>
</dbReference>
<dbReference type="AlphaFoldDB" id="A0A174CJV0"/>
<dbReference type="Pfam" id="PF04860">
    <property type="entry name" value="Phage_portal"/>
    <property type="match status" value="1"/>
</dbReference>
<accession>A0A174CJV0</accession>
<dbReference type="NCBIfam" id="TIGR01537">
    <property type="entry name" value="portal_HK97"/>
    <property type="match status" value="1"/>
</dbReference>